<feature type="domain" description="Zn(2)-C6 fungal-type" evidence="7">
    <location>
        <begin position="19"/>
        <end position="49"/>
    </location>
</feature>
<dbReference type="PANTHER" id="PTHR47338">
    <property type="entry name" value="ZN(II)2CYS6 TRANSCRIPTION FACTOR (EUROFUNG)-RELATED"/>
    <property type="match status" value="1"/>
</dbReference>
<gene>
    <name evidence="8" type="ORF">PFICI_09785</name>
</gene>
<dbReference type="GO" id="GO:0000981">
    <property type="term" value="F:DNA-binding transcription factor activity, RNA polymerase II-specific"/>
    <property type="evidence" value="ECO:0007669"/>
    <property type="project" value="InterPro"/>
</dbReference>
<accession>W3WV42</accession>
<keyword evidence="4" id="KW-0804">Transcription</keyword>
<feature type="compositionally biased region" description="Polar residues" evidence="6">
    <location>
        <begin position="238"/>
        <end position="259"/>
    </location>
</feature>
<keyword evidence="2" id="KW-0479">Metal-binding</keyword>
<keyword evidence="9" id="KW-1185">Reference proteome</keyword>
<name>W3WV42_PESFW</name>
<dbReference type="OrthoDB" id="3862662at2759"/>
<evidence type="ECO:0000313" key="8">
    <source>
        <dbReference type="EMBL" id="ETS77723.1"/>
    </source>
</evidence>
<dbReference type="eggNOG" id="ENOG502SSXE">
    <property type="taxonomic scope" value="Eukaryota"/>
</dbReference>
<keyword evidence="3" id="KW-0805">Transcription regulation</keyword>
<comment type="subcellular location">
    <subcellularLocation>
        <location evidence="1">Nucleus</location>
    </subcellularLocation>
</comment>
<dbReference type="InterPro" id="IPR050815">
    <property type="entry name" value="TF_fung"/>
</dbReference>
<feature type="region of interest" description="Disordered" evidence="6">
    <location>
        <begin position="160"/>
        <end position="179"/>
    </location>
</feature>
<dbReference type="SUPFAM" id="SSF57701">
    <property type="entry name" value="Zn2/Cys6 DNA-binding domain"/>
    <property type="match status" value="1"/>
</dbReference>
<dbReference type="PROSITE" id="PS00463">
    <property type="entry name" value="ZN2_CY6_FUNGAL_1"/>
    <property type="match status" value="1"/>
</dbReference>
<evidence type="ECO:0000256" key="5">
    <source>
        <dbReference type="ARBA" id="ARBA00023242"/>
    </source>
</evidence>
<evidence type="ECO:0000256" key="1">
    <source>
        <dbReference type="ARBA" id="ARBA00004123"/>
    </source>
</evidence>
<keyword evidence="5" id="KW-0539">Nucleus</keyword>
<organism evidence="8 9">
    <name type="scientific">Pestalotiopsis fici (strain W106-1 / CGMCC3.15140)</name>
    <dbReference type="NCBI Taxonomy" id="1229662"/>
    <lineage>
        <taxon>Eukaryota</taxon>
        <taxon>Fungi</taxon>
        <taxon>Dikarya</taxon>
        <taxon>Ascomycota</taxon>
        <taxon>Pezizomycotina</taxon>
        <taxon>Sordariomycetes</taxon>
        <taxon>Xylariomycetidae</taxon>
        <taxon>Amphisphaeriales</taxon>
        <taxon>Sporocadaceae</taxon>
        <taxon>Pestalotiopsis</taxon>
    </lineage>
</organism>
<evidence type="ECO:0000259" key="7">
    <source>
        <dbReference type="PROSITE" id="PS50048"/>
    </source>
</evidence>
<dbReference type="InParanoid" id="W3WV42"/>
<dbReference type="HOGENOM" id="CLU_994359_0_0_1"/>
<dbReference type="Proteomes" id="UP000030651">
    <property type="component" value="Unassembled WGS sequence"/>
</dbReference>
<dbReference type="PROSITE" id="PS50048">
    <property type="entry name" value="ZN2_CY6_FUNGAL_2"/>
    <property type="match status" value="1"/>
</dbReference>
<dbReference type="KEGG" id="pfy:PFICI_09785"/>
<reference evidence="9" key="1">
    <citation type="journal article" date="2015" name="BMC Genomics">
        <title>Genomic and transcriptomic analysis of the endophytic fungus Pestalotiopsis fici reveals its lifestyle and high potential for synthesis of natural products.</title>
        <authorList>
            <person name="Wang X."/>
            <person name="Zhang X."/>
            <person name="Liu L."/>
            <person name="Xiang M."/>
            <person name="Wang W."/>
            <person name="Sun X."/>
            <person name="Che Y."/>
            <person name="Guo L."/>
            <person name="Liu G."/>
            <person name="Guo L."/>
            <person name="Wang C."/>
            <person name="Yin W.B."/>
            <person name="Stadler M."/>
            <person name="Zhang X."/>
            <person name="Liu X."/>
        </authorList>
    </citation>
    <scope>NUCLEOTIDE SEQUENCE [LARGE SCALE GENOMIC DNA]</scope>
    <source>
        <strain evidence="9">W106-1 / CGMCC3.15140</strain>
    </source>
</reference>
<dbReference type="PANTHER" id="PTHR47338:SF5">
    <property type="entry name" value="ZN(II)2CYS6 TRANSCRIPTION FACTOR (EUROFUNG)"/>
    <property type="match status" value="1"/>
</dbReference>
<evidence type="ECO:0000313" key="9">
    <source>
        <dbReference type="Proteomes" id="UP000030651"/>
    </source>
</evidence>
<dbReference type="GeneID" id="19274798"/>
<evidence type="ECO:0000256" key="4">
    <source>
        <dbReference type="ARBA" id="ARBA00023163"/>
    </source>
</evidence>
<dbReference type="Pfam" id="PF00172">
    <property type="entry name" value="Zn_clus"/>
    <property type="match status" value="1"/>
</dbReference>
<dbReference type="Gene3D" id="4.10.240.10">
    <property type="entry name" value="Zn(2)-C6 fungal-type DNA-binding domain"/>
    <property type="match status" value="1"/>
</dbReference>
<proteinExistence type="predicted"/>
<dbReference type="SMART" id="SM00066">
    <property type="entry name" value="GAL4"/>
    <property type="match status" value="1"/>
</dbReference>
<evidence type="ECO:0000256" key="3">
    <source>
        <dbReference type="ARBA" id="ARBA00023015"/>
    </source>
</evidence>
<dbReference type="EMBL" id="KI912115">
    <property type="protein sequence ID" value="ETS77723.1"/>
    <property type="molecule type" value="Genomic_DNA"/>
</dbReference>
<dbReference type="CDD" id="cd00067">
    <property type="entry name" value="GAL4"/>
    <property type="match status" value="1"/>
</dbReference>
<dbReference type="GO" id="GO:0005634">
    <property type="term" value="C:nucleus"/>
    <property type="evidence" value="ECO:0007669"/>
    <property type="project" value="UniProtKB-SubCell"/>
</dbReference>
<dbReference type="GO" id="GO:0008270">
    <property type="term" value="F:zinc ion binding"/>
    <property type="evidence" value="ECO:0007669"/>
    <property type="project" value="InterPro"/>
</dbReference>
<dbReference type="InterPro" id="IPR001138">
    <property type="entry name" value="Zn2Cys6_DnaBD"/>
</dbReference>
<evidence type="ECO:0000256" key="6">
    <source>
        <dbReference type="SAM" id="MobiDB-lite"/>
    </source>
</evidence>
<protein>
    <recommendedName>
        <fullName evidence="7">Zn(2)-C6 fungal-type domain-containing protein</fullName>
    </recommendedName>
</protein>
<dbReference type="AlphaFoldDB" id="W3WV42"/>
<evidence type="ECO:0000256" key="2">
    <source>
        <dbReference type="ARBA" id="ARBA00022723"/>
    </source>
</evidence>
<feature type="region of interest" description="Disordered" evidence="6">
    <location>
        <begin position="238"/>
        <end position="280"/>
    </location>
</feature>
<dbReference type="InterPro" id="IPR036864">
    <property type="entry name" value="Zn2-C6_fun-type_DNA-bd_sf"/>
</dbReference>
<dbReference type="RefSeq" id="XP_007836557.1">
    <property type="nucleotide sequence ID" value="XM_007838366.1"/>
</dbReference>
<sequence length="280" mass="30003">MGDISESKAAETTGSMTIACGLCRAKKQKCDRKTPVCSQCAGAPDKCHYPEQNRRGLPAGYLNSLEKRLLDTERALFFALSEIHAGSVEQGRYSDAGRRFMKPSSQSKTELVQGWTQFPLETRDEARSWFLDKQHGASLVAAAPPPGAAPAASGVVPSLGMSSHARGSASLDTTSTENEPWPVGISVPAASAQTPDSSFDLGVTHHVSPQGPWGAFGIETPGIQQNNLMMGQPVYQQHQSASPATSDTRSMPGQLPESSTRARHQGRASIFAKDNENIYF</sequence>